<keyword evidence="4" id="KW-1185">Reference proteome</keyword>
<feature type="compositionally biased region" description="Polar residues" evidence="2">
    <location>
        <begin position="21"/>
        <end position="32"/>
    </location>
</feature>
<dbReference type="Proteomes" id="UP000663832">
    <property type="component" value="Unassembled WGS sequence"/>
</dbReference>
<proteinExistence type="predicted"/>
<dbReference type="OrthoDB" id="10031403at2759"/>
<feature type="coiled-coil region" evidence="1">
    <location>
        <begin position="324"/>
        <end position="358"/>
    </location>
</feature>
<comment type="caution">
    <text evidence="3">The sequence shown here is derived from an EMBL/GenBank/DDBJ whole genome shotgun (WGS) entry which is preliminary data.</text>
</comment>
<evidence type="ECO:0000256" key="1">
    <source>
        <dbReference type="SAM" id="Coils"/>
    </source>
</evidence>
<sequence>MINKSLNETSTYNDHLSVPNTQMRTINNNNKLPNGARAKSADSIRTKSTIMSTSRSTITDINEHYRKNADNGKNGLTILNNRFENYLNQIKNLADKNIDLRHQIDAIYQTHMEHNENDKSPEIETRNLRQQLNNELRQFLSCKIRLQRADHDKKYYRTKLQYFSTSEQEQLIKQKLIGDIYELDFLKEQYGKKQNDLQSIKIQYDEYLAKIAQYTSEYYNVIYCRMTSESSIHTLNEQLLFEREYKKRCEQEFESLEKIQDDFNNHFNKTELENTIKMIRQDYQKYNESQLIDLEKLYKIKLDSIQKEYHHYLTTNEYKHESKNEDFSEELIKLTQQNQFLQQQLKKLENNHYQTNQQQQHEILNQEYYELGNQVSEYQSLIEYSRDNTNYLSLEINTYRCLLINLVSSTQQKTNLLSSKIPGFNIYFDHGTMWVRI</sequence>
<name>A0A813YGB8_9BILA</name>
<evidence type="ECO:0000313" key="4">
    <source>
        <dbReference type="Proteomes" id="UP000663832"/>
    </source>
</evidence>
<accession>A0A813YGB8</accession>
<dbReference type="EMBL" id="CAJNOM010000038">
    <property type="protein sequence ID" value="CAF0883867.1"/>
    <property type="molecule type" value="Genomic_DNA"/>
</dbReference>
<organism evidence="3 4">
    <name type="scientific">Adineta steineri</name>
    <dbReference type="NCBI Taxonomy" id="433720"/>
    <lineage>
        <taxon>Eukaryota</taxon>
        <taxon>Metazoa</taxon>
        <taxon>Spiralia</taxon>
        <taxon>Gnathifera</taxon>
        <taxon>Rotifera</taxon>
        <taxon>Eurotatoria</taxon>
        <taxon>Bdelloidea</taxon>
        <taxon>Adinetida</taxon>
        <taxon>Adinetidae</taxon>
        <taxon>Adineta</taxon>
    </lineage>
</organism>
<feature type="coiled-coil region" evidence="1">
    <location>
        <begin position="183"/>
        <end position="217"/>
    </location>
</feature>
<evidence type="ECO:0000313" key="3">
    <source>
        <dbReference type="EMBL" id="CAF0883867.1"/>
    </source>
</evidence>
<reference evidence="3" key="1">
    <citation type="submission" date="2021-02" db="EMBL/GenBank/DDBJ databases">
        <authorList>
            <person name="Nowell W R."/>
        </authorList>
    </citation>
    <scope>NUCLEOTIDE SEQUENCE</scope>
</reference>
<evidence type="ECO:0000256" key="2">
    <source>
        <dbReference type="SAM" id="MobiDB-lite"/>
    </source>
</evidence>
<keyword evidence="1" id="KW-0175">Coiled coil</keyword>
<protein>
    <submittedName>
        <fullName evidence="3">Uncharacterized protein</fullName>
    </submittedName>
</protein>
<gene>
    <name evidence="3" type="ORF">QVE165_LOCUS8563</name>
</gene>
<feature type="region of interest" description="Disordered" evidence="2">
    <location>
        <begin position="21"/>
        <end position="45"/>
    </location>
</feature>
<dbReference type="AlphaFoldDB" id="A0A813YGB8"/>
<feature type="coiled-coil region" evidence="1">
    <location>
        <begin position="76"/>
        <end position="103"/>
    </location>
</feature>